<protein>
    <submittedName>
        <fullName evidence="2">Uncharacterized protein</fullName>
    </submittedName>
</protein>
<evidence type="ECO:0000313" key="2">
    <source>
        <dbReference type="EMBL" id="RIA97953.1"/>
    </source>
</evidence>
<sequence length="906" mass="101862">MVRKPTSKPKNEDEVEVKSPKTPVTPEFIDDTVPSPTFTSVEQEDTTIWSSSFSWNMQTTSEFNDSAMNNVWEEDNKHGQLDITKNGDNKDDFEENVWTDVQMVAGMPNNQSIFSVPFVVPDSPTFLKPQIENVSTISMNDPSHQERIEEENDISKDSIEINNSENFDYVDLGKDNFPSSKELLSKEFDEFTNTDVNLELNNNEIFNENTDSLEQCENENSDNIVVNEEEEEDDDFGAFECSEENESSFDDFGEFKSENTNDFDSYQGIEKSSSDIDDDFGNFENSEKSGNSPNVNIVAPKELDMDLMSVTNSVAEWIAVLDKIYDLQILNESNNDERPVSIEDLVYNSHAMLNTSLNWSSFIKLWSDQGGVIKFSWRSSQIQKAFLESINSISAIKTADRLPGSDLFKDDRSSPSSNYPTHDDEKKQHKKNSTEALFINTNNTPIEDVPKESIKNNDNKQSSDLNRDSWITMSDISLLESFSSKSSSKSNIKKSQRKSESFLDDFLDIKTSPTSPVSNSRIDSVIAKISRNSTNLSAKLGSLKSHVFGTNDTLIPIKEIKENPSSPNVKHSITNSNLLDDLINDTMISKKTNEKKNSNGLHITPVKSKNTSKFSTEFGDIVSASPSDDLNQQKNFKDQMLPKSASSVNNNTISSKMNTKLNDNDLLNSGKTLDDTEKNSSLFSEFDEMISANKDNDSNNIGNQKQPDNWISPTDLSFLESFTSNSKPSSSNSRKSQQNIIFDVSEFDLNPSLNIPQPQKTLDNFFQSISQSSDKGNTIPTLTKANDVSKIIQEKPPPKNTFNSNPKQLYVPSMNISSTSISDEFGEMVSANDTENQNIQDDWMLNTSTNQDNWMSNSGLSFLETLKTSSNNNYYNNNNRKSKQLFGDLDEFILPLSSNNNNNKNK</sequence>
<dbReference type="OrthoDB" id="2429727at2759"/>
<evidence type="ECO:0000313" key="3">
    <source>
        <dbReference type="Proteomes" id="UP000265703"/>
    </source>
</evidence>
<comment type="caution">
    <text evidence="2">The sequence shown here is derived from an EMBL/GenBank/DDBJ whole genome shotgun (WGS) entry which is preliminary data.</text>
</comment>
<feature type="region of interest" description="Disordered" evidence="1">
    <location>
        <begin position="637"/>
        <end position="678"/>
    </location>
</feature>
<reference evidence="2 3" key="1">
    <citation type="submission" date="2018-06" db="EMBL/GenBank/DDBJ databases">
        <title>Comparative genomics reveals the genomic features of Rhizophagus irregularis, R. cerebriforme, R. diaphanum and Gigaspora rosea, and their symbiotic lifestyle signature.</title>
        <authorList>
            <person name="Morin E."/>
            <person name="San Clemente H."/>
            <person name="Chen E.C.H."/>
            <person name="De La Providencia I."/>
            <person name="Hainaut M."/>
            <person name="Kuo A."/>
            <person name="Kohler A."/>
            <person name="Murat C."/>
            <person name="Tang N."/>
            <person name="Roy S."/>
            <person name="Loubradou J."/>
            <person name="Henrissat B."/>
            <person name="Grigoriev I.V."/>
            <person name="Corradi N."/>
            <person name="Roux C."/>
            <person name="Martin F.M."/>
        </authorList>
    </citation>
    <scope>NUCLEOTIDE SEQUENCE [LARGE SCALE GENOMIC DNA]</scope>
    <source>
        <strain evidence="2 3">DAOM 227022</strain>
    </source>
</reference>
<feature type="region of interest" description="Disordered" evidence="1">
    <location>
        <begin position="406"/>
        <end position="466"/>
    </location>
</feature>
<feature type="compositionally biased region" description="Basic and acidic residues" evidence="1">
    <location>
        <begin position="448"/>
        <end position="458"/>
    </location>
</feature>
<feature type="region of interest" description="Disordered" evidence="1">
    <location>
        <begin position="1"/>
        <end position="41"/>
    </location>
</feature>
<name>A0A397TI83_9GLOM</name>
<feature type="region of interest" description="Disordered" evidence="1">
    <location>
        <begin position="693"/>
        <end position="714"/>
    </location>
</feature>
<keyword evidence="3" id="KW-1185">Reference proteome</keyword>
<feature type="compositionally biased region" description="Polar residues" evidence="1">
    <location>
        <begin position="698"/>
        <end position="714"/>
    </location>
</feature>
<accession>A0A397TI83</accession>
<gene>
    <name evidence="2" type="ORF">C1645_732076</name>
</gene>
<dbReference type="AlphaFoldDB" id="A0A397TI83"/>
<organism evidence="2 3">
    <name type="scientific">Glomus cerebriforme</name>
    <dbReference type="NCBI Taxonomy" id="658196"/>
    <lineage>
        <taxon>Eukaryota</taxon>
        <taxon>Fungi</taxon>
        <taxon>Fungi incertae sedis</taxon>
        <taxon>Mucoromycota</taxon>
        <taxon>Glomeromycotina</taxon>
        <taxon>Glomeromycetes</taxon>
        <taxon>Glomerales</taxon>
        <taxon>Glomeraceae</taxon>
        <taxon>Glomus</taxon>
    </lineage>
</organism>
<evidence type="ECO:0000256" key="1">
    <source>
        <dbReference type="SAM" id="MobiDB-lite"/>
    </source>
</evidence>
<dbReference type="Proteomes" id="UP000265703">
    <property type="component" value="Unassembled WGS sequence"/>
</dbReference>
<proteinExistence type="predicted"/>
<dbReference type="EMBL" id="QKYT01000023">
    <property type="protein sequence ID" value="RIA97953.1"/>
    <property type="molecule type" value="Genomic_DNA"/>
</dbReference>
<feature type="compositionally biased region" description="Basic and acidic residues" evidence="1">
    <location>
        <begin position="9"/>
        <end position="19"/>
    </location>
</feature>
<feature type="compositionally biased region" description="Polar residues" evidence="1">
    <location>
        <begin position="644"/>
        <end position="671"/>
    </location>
</feature>